<evidence type="ECO:0000256" key="2">
    <source>
        <dbReference type="ARBA" id="ARBA00022475"/>
    </source>
</evidence>
<feature type="binding site" evidence="7">
    <location>
        <position position="156"/>
    </location>
    <ligand>
        <name>Mg(2+)</name>
        <dbReference type="ChEBI" id="CHEBI:18420"/>
    </ligand>
</feature>
<comment type="subcellular location">
    <subcellularLocation>
        <location evidence="1">Cell membrane</location>
        <topology evidence="1">Multi-pass membrane protein</topology>
    </subcellularLocation>
</comment>
<feature type="transmembrane region" description="Helical" evidence="8">
    <location>
        <begin position="164"/>
        <end position="182"/>
    </location>
</feature>
<dbReference type="GO" id="GO:0005886">
    <property type="term" value="C:plasma membrane"/>
    <property type="evidence" value="ECO:0007669"/>
    <property type="project" value="UniProtKB-SubCell"/>
</dbReference>
<comment type="cofactor">
    <cofactor evidence="7">
        <name>Mg(2+)</name>
        <dbReference type="ChEBI" id="CHEBI:18420"/>
    </cofactor>
</comment>
<name>A0A7X2MVK6_9CLOT</name>
<dbReference type="GO" id="GO:0016780">
    <property type="term" value="F:phosphotransferase activity, for other substituted phosphate groups"/>
    <property type="evidence" value="ECO:0007669"/>
    <property type="project" value="InterPro"/>
</dbReference>
<feature type="transmembrane region" description="Helical" evidence="8">
    <location>
        <begin position="293"/>
        <end position="314"/>
    </location>
</feature>
<keyword evidence="2" id="KW-1003">Cell membrane</keyword>
<dbReference type="GO" id="GO:0044038">
    <property type="term" value="P:cell wall macromolecule biosynthetic process"/>
    <property type="evidence" value="ECO:0007669"/>
    <property type="project" value="TreeGrafter"/>
</dbReference>
<dbReference type="EMBL" id="VULX01000001">
    <property type="protein sequence ID" value="MSR89872.1"/>
    <property type="molecule type" value="Genomic_DNA"/>
</dbReference>
<evidence type="ECO:0000256" key="5">
    <source>
        <dbReference type="ARBA" id="ARBA00022989"/>
    </source>
</evidence>
<dbReference type="PANTHER" id="PTHR22926">
    <property type="entry name" value="PHOSPHO-N-ACETYLMURAMOYL-PENTAPEPTIDE-TRANSFERASE"/>
    <property type="match status" value="1"/>
</dbReference>
<dbReference type="Pfam" id="PF00953">
    <property type="entry name" value="Glycos_transf_4"/>
    <property type="match status" value="1"/>
</dbReference>
<proteinExistence type="predicted"/>
<evidence type="ECO:0000313" key="10">
    <source>
        <dbReference type="Proteomes" id="UP000460287"/>
    </source>
</evidence>
<dbReference type="GO" id="GO:0009103">
    <property type="term" value="P:lipopolysaccharide biosynthetic process"/>
    <property type="evidence" value="ECO:0007669"/>
    <property type="project" value="TreeGrafter"/>
</dbReference>
<keyword evidence="3 9" id="KW-0808">Transferase</keyword>
<feature type="transmembrane region" description="Helical" evidence="8">
    <location>
        <begin position="6"/>
        <end position="25"/>
    </location>
</feature>
<dbReference type="InterPro" id="IPR000715">
    <property type="entry name" value="Glycosyl_transferase_4"/>
</dbReference>
<keyword evidence="6 8" id="KW-0472">Membrane</keyword>
<feature type="transmembrane region" description="Helical" evidence="8">
    <location>
        <begin position="217"/>
        <end position="235"/>
    </location>
</feature>
<evidence type="ECO:0000256" key="8">
    <source>
        <dbReference type="SAM" id="Phobius"/>
    </source>
</evidence>
<organism evidence="9 10">
    <name type="scientific">Inconstantimicrobium porci</name>
    <dbReference type="NCBI Taxonomy" id="2652291"/>
    <lineage>
        <taxon>Bacteria</taxon>
        <taxon>Bacillati</taxon>
        <taxon>Bacillota</taxon>
        <taxon>Clostridia</taxon>
        <taxon>Eubacteriales</taxon>
        <taxon>Clostridiaceae</taxon>
        <taxon>Inconstantimicrobium</taxon>
    </lineage>
</organism>
<feature type="binding site" evidence="7">
    <location>
        <position position="216"/>
    </location>
    <ligand>
        <name>Mg(2+)</name>
        <dbReference type="ChEBI" id="CHEBI:18420"/>
    </ligand>
</feature>
<evidence type="ECO:0000313" key="9">
    <source>
        <dbReference type="EMBL" id="MSR89872.1"/>
    </source>
</evidence>
<dbReference type="Proteomes" id="UP000460287">
    <property type="component" value="Unassembled WGS sequence"/>
</dbReference>
<comment type="caution">
    <text evidence="9">The sequence shown here is derived from an EMBL/GenBank/DDBJ whole genome shotgun (WGS) entry which is preliminary data.</text>
</comment>
<evidence type="ECO:0000256" key="7">
    <source>
        <dbReference type="PIRSR" id="PIRSR600715-1"/>
    </source>
</evidence>
<accession>A0A7X2MVK6</accession>
<evidence type="ECO:0000256" key="6">
    <source>
        <dbReference type="ARBA" id="ARBA00023136"/>
    </source>
</evidence>
<keyword evidence="10" id="KW-1185">Reference proteome</keyword>
<evidence type="ECO:0000256" key="3">
    <source>
        <dbReference type="ARBA" id="ARBA00022679"/>
    </source>
</evidence>
<dbReference type="PANTHER" id="PTHR22926:SF3">
    <property type="entry name" value="UNDECAPRENYL-PHOSPHATE ALPHA-N-ACETYLGLUCOSAMINYL 1-PHOSPHATE TRANSFERASE"/>
    <property type="match status" value="1"/>
</dbReference>
<dbReference type="CDD" id="cd06853">
    <property type="entry name" value="GT_WecA_like"/>
    <property type="match status" value="1"/>
</dbReference>
<dbReference type="AlphaFoldDB" id="A0A7X2MVK6"/>
<evidence type="ECO:0000256" key="1">
    <source>
        <dbReference type="ARBA" id="ARBA00004651"/>
    </source>
</evidence>
<protein>
    <submittedName>
        <fullName evidence="9">Undecaprenyl/decaprenyl-phosphate alpha-N-acetylglucosaminyl 1-phosphate transferase</fullName>
    </submittedName>
</protein>
<gene>
    <name evidence="9" type="ORF">FYJ33_00210</name>
</gene>
<dbReference type="GO" id="GO:0046872">
    <property type="term" value="F:metal ion binding"/>
    <property type="evidence" value="ECO:0007669"/>
    <property type="project" value="UniProtKB-KW"/>
</dbReference>
<keyword evidence="7" id="KW-0479">Metal-binding</keyword>
<feature type="transmembrane region" description="Helical" evidence="8">
    <location>
        <begin position="46"/>
        <end position="66"/>
    </location>
</feature>
<evidence type="ECO:0000256" key="4">
    <source>
        <dbReference type="ARBA" id="ARBA00022692"/>
    </source>
</evidence>
<feature type="transmembrane region" description="Helical" evidence="8">
    <location>
        <begin position="138"/>
        <end position="157"/>
    </location>
</feature>
<sequence>MKYLYPLISALIIVLILMPYFIKLFNKIGFMDRPTKRKKHDKPTPLCGGVVMYIAFIVVYVYIFGLHNREKVYVVIAATLVTAIGLIDDYYKTRGKEFRIYPRVIVQVLAAIIVYMSGIVFEGITNPFDGTYLILPKALQFILTITWIFGVTTVINWSDGMDGVAGGITVISSSTLCVVALAKAQTESAMMSVILVGIILGFLRYNHYPAKVFMGDSGANFLGFMLAIIALDGAFKQATVVSIFIPILALGVPIFDNLFVIGKRFVEGKPVYAADRSQIHYRLEEKGMNTKQVVTFICVISCVLSMISLLILYYNLHK</sequence>
<feature type="transmembrane region" description="Helical" evidence="8">
    <location>
        <begin position="241"/>
        <end position="260"/>
    </location>
</feature>
<feature type="transmembrane region" description="Helical" evidence="8">
    <location>
        <begin position="72"/>
        <end position="91"/>
    </location>
</feature>
<keyword evidence="4 8" id="KW-0812">Transmembrane</keyword>
<reference evidence="9 10" key="1">
    <citation type="submission" date="2019-08" db="EMBL/GenBank/DDBJ databases">
        <title>In-depth cultivation of the pig gut microbiome towards novel bacterial diversity and tailored functional studies.</title>
        <authorList>
            <person name="Wylensek D."/>
            <person name="Hitch T.C.A."/>
            <person name="Clavel T."/>
        </authorList>
    </citation>
    <scope>NUCLEOTIDE SEQUENCE [LARGE SCALE GENOMIC DNA]</scope>
    <source>
        <strain evidence="9 10">WCA-383-APC-5B</strain>
    </source>
</reference>
<feature type="transmembrane region" description="Helical" evidence="8">
    <location>
        <begin position="188"/>
        <end position="205"/>
    </location>
</feature>
<dbReference type="GO" id="GO:0071555">
    <property type="term" value="P:cell wall organization"/>
    <property type="evidence" value="ECO:0007669"/>
    <property type="project" value="TreeGrafter"/>
</dbReference>
<keyword evidence="5 8" id="KW-1133">Transmembrane helix</keyword>
<keyword evidence="7" id="KW-0460">Magnesium</keyword>
<feature type="transmembrane region" description="Helical" evidence="8">
    <location>
        <begin position="100"/>
        <end position="118"/>
    </location>
</feature>